<evidence type="ECO:0000313" key="2">
    <source>
        <dbReference type="EMBL" id="OYD54602.1"/>
    </source>
</evidence>
<evidence type="ECO:0000313" key="3">
    <source>
        <dbReference type="Proteomes" id="UP000215181"/>
    </source>
</evidence>
<feature type="domain" description="Hydantoinase A/oxoprolinase" evidence="1">
    <location>
        <begin position="89"/>
        <end position="301"/>
    </location>
</feature>
<reference evidence="2 3" key="1">
    <citation type="submission" date="2017-07" db="EMBL/GenBank/DDBJ databases">
        <title>Thauera sp. KNDSS-Mac4 genome sequence and assembly.</title>
        <authorList>
            <person name="Mayilraj S."/>
        </authorList>
    </citation>
    <scope>NUCLEOTIDE SEQUENCE [LARGE SCALE GENOMIC DNA]</scope>
    <source>
        <strain evidence="2 3">KNDSS-Mac4</strain>
    </source>
</reference>
<gene>
    <name evidence="2" type="ORF">CGK74_07405</name>
</gene>
<proteinExistence type="predicted"/>
<accession>A0A235EZY0</accession>
<keyword evidence="3" id="KW-1185">Reference proteome</keyword>
<dbReference type="AlphaFoldDB" id="A0A235EZY0"/>
<dbReference type="EMBL" id="NOIH01000007">
    <property type="protein sequence ID" value="OYD54602.1"/>
    <property type="molecule type" value="Genomic_DNA"/>
</dbReference>
<dbReference type="InterPro" id="IPR002821">
    <property type="entry name" value="Hydantoinase_A"/>
</dbReference>
<organism evidence="2 3">
    <name type="scientific">Thauera propionica</name>
    <dbReference type="NCBI Taxonomy" id="2019431"/>
    <lineage>
        <taxon>Bacteria</taxon>
        <taxon>Pseudomonadati</taxon>
        <taxon>Pseudomonadota</taxon>
        <taxon>Betaproteobacteria</taxon>
        <taxon>Rhodocyclales</taxon>
        <taxon>Zoogloeaceae</taxon>
        <taxon>Thauera</taxon>
    </lineage>
</organism>
<dbReference type="GO" id="GO:0016787">
    <property type="term" value="F:hydrolase activity"/>
    <property type="evidence" value="ECO:0007669"/>
    <property type="project" value="InterPro"/>
</dbReference>
<protein>
    <submittedName>
        <fullName evidence="2">H4MPT-linked C1 transfer pathway protein</fullName>
    </submittedName>
</protein>
<dbReference type="OrthoDB" id="1792672at2"/>
<dbReference type="Proteomes" id="UP000215181">
    <property type="component" value="Unassembled WGS sequence"/>
</dbReference>
<dbReference type="Gene3D" id="3.30.420.190">
    <property type="entry name" value="conserved archaeal protein q6m145"/>
    <property type="match status" value="1"/>
</dbReference>
<dbReference type="InterPro" id="IPR002756">
    <property type="entry name" value="MfnF"/>
</dbReference>
<comment type="caution">
    <text evidence="2">The sequence shown here is derived from an EMBL/GenBank/DDBJ whole genome shotgun (WGS) entry which is preliminary data.</text>
</comment>
<dbReference type="NCBIfam" id="TIGR03123">
    <property type="entry name" value="one_C_unchar_1"/>
    <property type="match status" value="1"/>
</dbReference>
<sequence>MNPEVFMSSMPPASPLAAATPLAVAGSASLPVIGWDIGGAHVKAALVLDGRVREVRQCAAPLWQGLSHLDAAIDEIRAQWPLCDTARHAVTMTAEMTDGFANREAGVRGLAAHLCARLGDGVRFFAGSEGWVEAATIGEHWSSIASANWLATAWWVGERMPEAVLVDIGSTTTDLIPLREGQPVPLGRNDADRLSSGELVYLGAVRTPLCALARRIAFEGREYNVMNEFFATTADVFRLTGELAPEHDQYPAADGAGKDAEATRQRIARMIGRDAGDVDAAAWLRFASAWREAMLAEIERNLASVLSGFSSPTPVAPRPTVVGAGCGLFLGEELARRHDLPFAHFAGLVPADEACRAWVDTCAPSVAVALLFARAVG</sequence>
<dbReference type="InterPro" id="IPR043129">
    <property type="entry name" value="ATPase_NBD"/>
</dbReference>
<evidence type="ECO:0000259" key="1">
    <source>
        <dbReference type="Pfam" id="PF01968"/>
    </source>
</evidence>
<dbReference type="Gene3D" id="3.30.420.40">
    <property type="match status" value="1"/>
</dbReference>
<dbReference type="Pfam" id="PF01968">
    <property type="entry name" value="Hydantoinase_A"/>
    <property type="match status" value="1"/>
</dbReference>
<name>A0A235EZY0_9RHOO</name>
<dbReference type="SUPFAM" id="SSF53067">
    <property type="entry name" value="Actin-like ATPase domain"/>
    <property type="match status" value="1"/>
</dbReference>